<evidence type="ECO:0000256" key="3">
    <source>
        <dbReference type="ARBA" id="ARBA00023163"/>
    </source>
</evidence>
<dbReference type="EMBL" id="JADJEV010000003">
    <property type="protein sequence ID" value="MBK6973574.1"/>
    <property type="molecule type" value="Genomic_DNA"/>
</dbReference>
<dbReference type="GO" id="GO:0003677">
    <property type="term" value="F:DNA binding"/>
    <property type="evidence" value="ECO:0007669"/>
    <property type="project" value="UniProtKB-KW"/>
</dbReference>
<organism evidence="6 7">
    <name type="scientific">Candidatus Methylophosphatis roskildensis</name>
    <dbReference type="NCBI Taxonomy" id="2899263"/>
    <lineage>
        <taxon>Bacteria</taxon>
        <taxon>Pseudomonadati</taxon>
        <taxon>Pseudomonadota</taxon>
        <taxon>Betaproteobacteria</taxon>
        <taxon>Nitrosomonadales</taxon>
        <taxon>Sterolibacteriaceae</taxon>
        <taxon>Candidatus Methylophosphatis</taxon>
    </lineage>
</organism>
<dbReference type="SUPFAM" id="SSF51206">
    <property type="entry name" value="cAMP-binding domain-like"/>
    <property type="match status" value="1"/>
</dbReference>
<reference evidence="6" key="1">
    <citation type="submission" date="2020-10" db="EMBL/GenBank/DDBJ databases">
        <title>Connecting structure to function with the recovery of over 1000 high-quality activated sludge metagenome-assembled genomes encoding full-length rRNA genes using long-read sequencing.</title>
        <authorList>
            <person name="Singleton C.M."/>
            <person name="Petriglieri F."/>
            <person name="Kristensen J.M."/>
            <person name="Kirkegaard R.H."/>
            <person name="Michaelsen T.Y."/>
            <person name="Andersen M.H."/>
            <person name="Karst S.M."/>
            <person name="Dueholm M.S."/>
            <person name="Nielsen P.H."/>
            <person name="Albertsen M."/>
        </authorList>
    </citation>
    <scope>NUCLEOTIDE SEQUENCE</scope>
    <source>
        <strain evidence="6">Bjer_18-Q3-R1-45_BAT3C.347</strain>
    </source>
</reference>
<dbReference type="InterPro" id="IPR036388">
    <property type="entry name" value="WH-like_DNA-bd_sf"/>
</dbReference>
<dbReference type="InterPro" id="IPR012318">
    <property type="entry name" value="HTH_CRP"/>
</dbReference>
<dbReference type="PANTHER" id="PTHR24567:SF74">
    <property type="entry name" value="HTH-TYPE TRANSCRIPTIONAL REGULATOR ARCR"/>
    <property type="match status" value="1"/>
</dbReference>
<dbReference type="InterPro" id="IPR050397">
    <property type="entry name" value="Env_Response_Regulators"/>
</dbReference>
<name>A0A9D7E3N2_9PROT</name>
<dbReference type="PROSITE" id="PS51063">
    <property type="entry name" value="HTH_CRP_2"/>
    <property type="match status" value="1"/>
</dbReference>
<dbReference type="PROSITE" id="PS50042">
    <property type="entry name" value="CNMP_BINDING_3"/>
    <property type="match status" value="1"/>
</dbReference>
<feature type="domain" description="Cyclic nucleotide-binding" evidence="4">
    <location>
        <begin position="17"/>
        <end position="137"/>
    </location>
</feature>
<dbReference type="SMART" id="SM00419">
    <property type="entry name" value="HTH_CRP"/>
    <property type="match status" value="1"/>
</dbReference>
<dbReference type="InterPro" id="IPR036390">
    <property type="entry name" value="WH_DNA-bd_sf"/>
</dbReference>
<dbReference type="PANTHER" id="PTHR24567">
    <property type="entry name" value="CRP FAMILY TRANSCRIPTIONAL REGULATORY PROTEIN"/>
    <property type="match status" value="1"/>
</dbReference>
<feature type="domain" description="HTH crp-type" evidence="5">
    <location>
        <begin position="151"/>
        <end position="225"/>
    </location>
</feature>
<dbReference type="AlphaFoldDB" id="A0A9D7E3N2"/>
<gene>
    <name evidence="6" type="ORF">IPH26_11745</name>
</gene>
<evidence type="ECO:0000259" key="4">
    <source>
        <dbReference type="PROSITE" id="PS50042"/>
    </source>
</evidence>
<evidence type="ECO:0000259" key="5">
    <source>
        <dbReference type="PROSITE" id="PS51063"/>
    </source>
</evidence>
<keyword evidence="1" id="KW-0805">Transcription regulation</keyword>
<dbReference type="GO" id="GO:0005829">
    <property type="term" value="C:cytosol"/>
    <property type="evidence" value="ECO:0007669"/>
    <property type="project" value="TreeGrafter"/>
</dbReference>
<evidence type="ECO:0000256" key="1">
    <source>
        <dbReference type="ARBA" id="ARBA00023015"/>
    </source>
</evidence>
<dbReference type="SMART" id="SM00100">
    <property type="entry name" value="cNMP"/>
    <property type="match status" value="1"/>
</dbReference>
<proteinExistence type="predicted"/>
<dbReference type="Pfam" id="PF00027">
    <property type="entry name" value="cNMP_binding"/>
    <property type="match status" value="1"/>
</dbReference>
<dbReference type="Pfam" id="PF13545">
    <property type="entry name" value="HTH_Crp_2"/>
    <property type="match status" value="1"/>
</dbReference>
<dbReference type="GO" id="GO:0003700">
    <property type="term" value="F:DNA-binding transcription factor activity"/>
    <property type="evidence" value="ECO:0007669"/>
    <property type="project" value="TreeGrafter"/>
</dbReference>
<dbReference type="InterPro" id="IPR014710">
    <property type="entry name" value="RmlC-like_jellyroll"/>
</dbReference>
<comment type="caution">
    <text evidence="6">The sequence shown here is derived from an EMBL/GenBank/DDBJ whole genome shotgun (WGS) entry which is preliminary data.</text>
</comment>
<evidence type="ECO:0000313" key="6">
    <source>
        <dbReference type="EMBL" id="MBK6973574.1"/>
    </source>
</evidence>
<evidence type="ECO:0000256" key="2">
    <source>
        <dbReference type="ARBA" id="ARBA00023125"/>
    </source>
</evidence>
<sequence length="232" mass="25633">MHNDKTDIPQLLASLPLFAQVGEEAIAHLAAATREKRLVRGEVLFQRGDPARGFHVVLRGQIKLAFSSAQGNEKVVEIIGPQQSFGEAVMFMDRPYPVFAEALSDTLLLTIGKNAISELLERDPHFAKRLLAGLSARLHSLVRDVESYTLRSSTQRLIGYLLQDCQSPDAERPAGEQTIALPTSKQVIASRLNLTPETLSRIFAELTQAGLISVHGKQVTIHDCDRLSRYEP</sequence>
<dbReference type="PRINTS" id="PR00034">
    <property type="entry name" value="HTHCRP"/>
</dbReference>
<protein>
    <submittedName>
        <fullName evidence="6">Crp/Fnr family transcriptional regulator</fullName>
    </submittedName>
</protein>
<keyword evidence="2" id="KW-0238">DNA-binding</keyword>
<dbReference type="Proteomes" id="UP000807785">
    <property type="component" value="Unassembled WGS sequence"/>
</dbReference>
<accession>A0A9D7E3N2</accession>
<dbReference type="Gene3D" id="2.60.120.10">
    <property type="entry name" value="Jelly Rolls"/>
    <property type="match status" value="1"/>
</dbReference>
<dbReference type="InterPro" id="IPR000595">
    <property type="entry name" value="cNMP-bd_dom"/>
</dbReference>
<dbReference type="SUPFAM" id="SSF46785">
    <property type="entry name" value="Winged helix' DNA-binding domain"/>
    <property type="match status" value="1"/>
</dbReference>
<dbReference type="InterPro" id="IPR018490">
    <property type="entry name" value="cNMP-bd_dom_sf"/>
</dbReference>
<keyword evidence="3" id="KW-0804">Transcription</keyword>
<dbReference type="Gene3D" id="1.10.10.10">
    <property type="entry name" value="Winged helix-like DNA-binding domain superfamily/Winged helix DNA-binding domain"/>
    <property type="match status" value="1"/>
</dbReference>
<dbReference type="CDD" id="cd00038">
    <property type="entry name" value="CAP_ED"/>
    <property type="match status" value="1"/>
</dbReference>
<evidence type="ECO:0000313" key="7">
    <source>
        <dbReference type="Proteomes" id="UP000807785"/>
    </source>
</evidence>